<gene>
    <name evidence="2" type="ORF">E7512_10050</name>
</gene>
<evidence type="ECO:0000313" key="2">
    <source>
        <dbReference type="EMBL" id="MBE6833904.1"/>
    </source>
</evidence>
<reference evidence="2" key="1">
    <citation type="submission" date="2019-04" db="EMBL/GenBank/DDBJ databases">
        <title>Evolution of Biomass-Degrading Anaerobic Consortia Revealed by Metagenomics.</title>
        <authorList>
            <person name="Peng X."/>
        </authorList>
    </citation>
    <scope>NUCLEOTIDE SEQUENCE</scope>
    <source>
        <strain evidence="2">SIG551</strain>
    </source>
</reference>
<dbReference type="Gene3D" id="3.40.630.30">
    <property type="match status" value="1"/>
</dbReference>
<accession>A0A928KYE0</accession>
<comment type="caution">
    <text evidence="2">The sequence shown here is derived from an EMBL/GenBank/DDBJ whole genome shotgun (WGS) entry which is preliminary data.</text>
</comment>
<proteinExistence type="predicted"/>
<dbReference type="InterPro" id="IPR051554">
    <property type="entry name" value="Acetyltransferase_Eis"/>
</dbReference>
<evidence type="ECO:0000313" key="3">
    <source>
        <dbReference type="Proteomes" id="UP000754750"/>
    </source>
</evidence>
<protein>
    <submittedName>
        <fullName evidence="2">GNAT family N-acetyltransferase</fullName>
    </submittedName>
</protein>
<dbReference type="GO" id="GO:0034069">
    <property type="term" value="F:aminoglycoside N-acetyltransferase activity"/>
    <property type="evidence" value="ECO:0007669"/>
    <property type="project" value="TreeGrafter"/>
</dbReference>
<dbReference type="Proteomes" id="UP000754750">
    <property type="component" value="Unassembled WGS sequence"/>
</dbReference>
<dbReference type="AlphaFoldDB" id="A0A928KYE0"/>
<sequence>MSGRIIRLARWGMQPELEKIWQVCFGDPRRPVAYFFNNAFQPRACLVYEIDGRAAAMVHMLPVRMAQPGGEVRGHYIYAASTLPEYRKQGCMGALLRAAAHLGLKRGEHFSCLLPSSAALYDYYANYGYEEAFFTRFVTVSAQELSQLSAGARRGRVVLGYSQMRQIREEQLSSLWGSVLWDERALCFAQGFNRRYGGRLVAVRSGGGSAWALCRLLEDGSCEVTELMAEKAALPALLRQLLAEMPAQNYRLRLPENGALFPNRGEVRRFGMLRPLRPVEYSGKAYLGLTLD</sequence>
<dbReference type="RefSeq" id="WP_326840580.1">
    <property type="nucleotide sequence ID" value="NZ_SVNY01000005.1"/>
</dbReference>
<dbReference type="PROSITE" id="PS51186">
    <property type="entry name" value="GNAT"/>
    <property type="match status" value="1"/>
</dbReference>
<evidence type="ECO:0000259" key="1">
    <source>
        <dbReference type="PROSITE" id="PS51186"/>
    </source>
</evidence>
<dbReference type="PANTHER" id="PTHR37817">
    <property type="entry name" value="N-ACETYLTRANSFERASE EIS"/>
    <property type="match status" value="1"/>
</dbReference>
<dbReference type="CDD" id="cd04301">
    <property type="entry name" value="NAT_SF"/>
    <property type="match status" value="1"/>
</dbReference>
<dbReference type="EMBL" id="SVNY01000005">
    <property type="protein sequence ID" value="MBE6833904.1"/>
    <property type="molecule type" value="Genomic_DNA"/>
</dbReference>
<dbReference type="InterPro" id="IPR016181">
    <property type="entry name" value="Acyl_CoA_acyltransferase"/>
</dbReference>
<organism evidence="2 3">
    <name type="scientific">Faecalispora sporosphaeroides</name>
    <dbReference type="NCBI Taxonomy" id="1549"/>
    <lineage>
        <taxon>Bacteria</taxon>
        <taxon>Bacillati</taxon>
        <taxon>Bacillota</taxon>
        <taxon>Clostridia</taxon>
        <taxon>Eubacteriales</taxon>
        <taxon>Oscillospiraceae</taxon>
        <taxon>Faecalispora</taxon>
    </lineage>
</organism>
<dbReference type="Pfam" id="PF13527">
    <property type="entry name" value="Acetyltransf_9"/>
    <property type="match status" value="1"/>
</dbReference>
<dbReference type="InterPro" id="IPR000182">
    <property type="entry name" value="GNAT_dom"/>
</dbReference>
<dbReference type="SUPFAM" id="SSF55729">
    <property type="entry name" value="Acyl-CoA N-acyltransferases (Nat)"/>
    <property type="match status" value="1"/>
</dbReference>
<feature type="domain" description="N-acetyltransferase" evidence="1">
    <location>
        <begin position="4"/>
        <end position="150"/>
    </location>
</feature>
<name>A0A928KYE0_9FIRM</name>
<dbReference type="GO" id="GO:0030649">
    <property type="term" value="P:aminoglycoside antibiotic catabolic process"/>
    <property type="evidence" value="ECO:0007669"/>
    <property type="project" value="TreeGrafter"/>
</dbReference>
<dbReference type="PANTHER" id="PTHR37817:SF1">
    <property type="entry name" value="N-ACETYLTRANSFERASE EIS"/>
    <property type="match status" value="1"/>
</dbReference>